<comment type="catalytic activity">
    <reaction evidence="8">
        <text>tRNA(Ile) + L-isoleucine + ATP = L-isoleucyl-tRNA(Ile) + AMP + diphosphate</text>
        <dbReference type="Rhea" id="RHEA:11060"/>
        <dbReference type="Rhea" id="RHEA-COMP:9666"/>
        <dbReference type="Rhea" id="RHEA-COMP:9695"/>
        <dbReference type="ChEBI" id="CHEBI:30616"/>
        <dbReference type="ChEBI" id="CHEBI:33019"/>
        <dbReference type="ChEBI" id="CHEBI:58045"/>
        <dbReference type="ChEBI" id="CHEBI:78442"/>
        <dbReference type="ChEBI" id="CHEBI:78528"/>
        <dbReference type="ChEBI" id="CHEBI:456215"/>
        <dbReference type="EC" id="6.1.1.5"/>
    </reaction>
</comment>
<keyword evidence="3 9" id="KW-0436">Ligase</keyword>
<dbReference type="InterPro" id="IPR013155">
    <property type="entry name" value="M/V/L/I-tRNA-synth_anticd-bd"/>
</dbReference>
<dbReference type="PROSITE" id="PS51462">
    <property type="entry name" value="NUDIX"/>
    <property type="match status" value="1"/>
</dbReference>
<dbReference type="Proteomes" id="UP000228952">
    <property type="component" value="Unassembled WGS sequence"/>
</dbReference>
<dbReference type="Gene3D" id="3.40.50.620">
    <property type="entry name" value="HUPs"/>
    <property type="match status" value="2"/>
</dbReference>
<evidence type="ECO:0000256" key="7">
    <source>
        <dbReference type="ARBA" id="ARBA00023146"/>
    </source>
</evidence>
<evidence type="ECO:0000256" key="1">
    <source>
        <dbReference type="ARBA" id="ARBA00007078"/>
    </source>
</evidence>
<dbReference type="GO" id="GO:0005524">
    <property type="term" value="F:ATP binding"/>
    <property type="evidence" value="ECO:0007669"/>
    <property type="project" value="UniProtKB-KW"/>
</dbReference>
<accession>A0A2M7W1Q4</accession>
<dbReference type="EMBL" id="PFQB01000086">
    <property type="protein sequence ID" value="PJA13439.1"/>
    <property type="molecule type" value="Genomic_DNA"/>
</dbReference>
<dbReference type="PROSITE" id="PS00178">
    <property type="entry name" value="AA_TRNA_LIGASE_I"/>
    <property type="match status" value="1"/>
</dbReference>
<dbReference type="GO" id="GO:0000049">
    <property type="term" value="F:tRNA binding"/>
    <property type="evidence" value="ECO:0007669"/>
    <property type="project" value="InterPro"/>
</dbReference>
<evidence type="ECO:0000256" key="8">
    <source>
        <dbReference type="ARBA" id="ARBA00048359"/>
    </source>
</evidence>
<comment type="caution">
    <text evidence="11">The sequence shown here is derived from an EMBL/GenBank/DDBJ whole genome shotgun (WGS) entry which is preliminary data.</text>
</comment>
<comment type="similarity">
    <text evidence="1">Belongs to the class-I aminoacyl-tRNA synthetase family. IleS type 2 subfamily.</text>
</comment>
<dbReference type="GO" id="GO:0004822">
    <property type="term" value="F:isoleucine-tRNA ligase activity"/>
    <property type="evidence" value="ECO:0007669"/>
    <property type="project" value="UniProtKB-EC"/>
</dbReference>
<keyword evidence="6 9" id="KW-0648">Protein biosynthesis</keyword>
<evidence type="ECO:0000256" key="2">
    <source>
        <dbReference type="ARBA" id="ARBA00022490"/>
    </source>
</evidence>
<name>A0A2M7W1Q4_9BACT</name>
<keyword evidence="2" id="KW-0963">Cytoplasm</keyword>
<dbReference type="SUPFAM" id="SSF50677">
    <property type="entry name" value="ValRS/IleRS/LeuRS editing domain"/>
    <property type="match status" value="1"/>
</dbReference>
<protein>
    <recommendedName>
        <fullName evidence="10">Nudix hydrolase domain-containing protein</fullName>
    </recommendedName>
</protein>
<dbReference type="InterPro" id="IPR009080">
    <property type="entry name" value="tRNAsynth_Ia_anticodon-bd"/>
</dbReference>
<dbReference type="Pfam" id="PF19302">
    <property type="entry name" value="DUF5915"/>
    <property type="match status" value="1"/>
</dbReference>
<dbReference type="InterPro" id="IPR033709">
    <property type="entry name" value="Anticodon_Ile_ABEc"/>
</dbReference>
<sequence length="1123" mass="128357">MAKSTFSVPNVRSFYNEVEQPILTYWKENKIFEKSVSQRSDKNRFVFYDGPPFVTGLPHYGHLLASVLKDIIPRYQTMKGKKVERDWGWDCHGIAVEEIVERQFKTKNRREIESRVGIKTFIEACAKYVSNTSEEWDWYIDRIARWVDMKKAYRTMDLNYMETVLWVFKQFYEKGLVYKGKRVSLYCTRCGTPLSNFEIAMDNSYQDLEDPSVYVKFPLNYYKTGVGVGAIIQNERGEVLMIRRIKETRDKVWGIVGGKYEEQDKGDLEETVKREVMEEIGCTVKTMTYTGFSVDIFEGRLFKTHHFKVEIVGEPKVVDKEGDLSSEIHWIKKNDIPWEEIHIPTKNCLRDGLKIAPSIDKDKKPSIEKPNVYVVAWTTTPWTIPANTGLVVDKNAEYVTCKVGKEYLVVAKNLAEKVLVDTAYEIVDTYKGKELVGSSYQPLFNYFTPNEKDNHIYHADFVSLTDGTGVVHMAPGFGEEDTQLGKEIGLSMRETLDDEGKLIPEVIDFAGMYFKAADPYVTENLTKRGLMLRAEKIVHSYPVCHRCKTPLVYKAQSAWYINIQQIKDQLYANNENINWIPEHIKHGRFEDAIKTFPDWGVTRTRYWATPLPIWECNKCDNREVLGSISEIEAKSGKKITNLHRPYIDEHTYPCEKCKKGTMTRVADVADSWLESASMPFAQFHYPFENKEKFEANFPGDYIIEYVGQTRAWFNVMHVVSTILFHTNAFKNVICTGVIMGSDGQKMSKSLGNYPDPRGVIEKYGGDAFRLYIAGSVLPMGEDLCVSEEAMALPVKEILLPLMNTYKYFTLYANQHGFEYKADFEPKNLLDKWVVTRMKQVVYIVDTNLGGYTVPRAVAEMKPLIDDISTWYIRRSRDRFVNGDKDAMQTLFEVLLTFAKTFAPIAAFVTEFLYQDLKQALPKKEQLESVHLELFPTAAELSKEEQSLLDTMAETRSICSLGQSIRVEQGLAVKQPLGTLFYQGKQALSAEFVTLVEEELNVEKVVVEKKILTGKKIVSKMEQEATVALDTEITPELAEKGTVRELTRAIQGARREANLALGQVATGSFYTENEVLAKLVVKYSKQLCAATLLKSLEQTKNKPDTAIKPAVIGAEKIEFFAVIS</sequence>
<dbReference type="InterPro" id="IPR023586">
    <property type="entry name" value="Ile-tRNA-ligase_type2"/>
</dbReference>
<evidence type="ECO:0000313" key="11">
    <source>
        <dbReference type="EMBL" id="PJA13439.1"/>
    </source>
</evidence>
<dbReference type="Gene3D" id="3.90.79.10">
    <property type="entry name" value="Nucleoside Triphosphate Pyrophosphohydrolase"/>
    <property type="match status" value="1"/>
</dbReference>
<dbReference type="GO" id="GO:0002161">
    <property type="term" value="F:aminoacyl-tRNA deacylase activity"/>
    <property type="evidence" value="ECO:0007669"/>
    <property type="project" value="InterPro"/>
</dbReference>
<gene>
    <name evidence="11" type="ORF">COX64_03390</name>
</gene>
<keyword evidence="7 9" id="KW-0030">Aminoacyl-tRNA synthetase</keyword>
<dbReference type="InterPro" id="IPR015797">
    <property type="entry name" value="NUDIX_hydrolase-like_dom_sf"/>
</dbReference>
<dbReference type="InterPro" id="IPR000086">
    <property type="entry name" value="NUDIX_hydrolase_dom"/>
</dbReference>
<dbReference type="GO" id="GO:0006428">
    <property type="term" value="P:isoleucyl-tRNA aminoacylation"/>
    <property type="evidence" value="ECO:0007669"/>
    <property type="project" value="TreeGrafter"/>
</dbReference>
<dbReference type="SUPFAM" id="SSF47323">
    <property type="entry name" value="Anticodon-binding domain of a subclass of class I aminoacyl-tRNA synthetases"/>
    <property type="match status" value="1"/>
</dbReference>
<dbReference type="SUPFAM" id="SSF52374">
    <property type="entry name" value="Nucleotidylyl transferase"/>
    <property type="match status" value="1"/>
</dbReference>
<evidence type="ECO:0000259" key="10">
    <source>
        <dbReference type="PROSITE" id="PS51462"/>
    </source>
</evidence>
<keyword evidence="4 9" id="KW-0547">Nucleotide-binding</keyword>
<dbReference type="Gene3D" id="1.10.730.10">
    <property type="entry name" value="Isoleucyl-tRNA Synthetase, Domain 1"/>
    <property type="match status" value="1"/>
</dbReference>
<dbReference type="CDD" id="cd02883">
    <property type="entry name" value="NUDIX_Hydrolase"/>
    <property type="match status" value="1"/>
</dbReference>
<evidence type="ECO:0000256" key="5">
    <source>
        <dbReference type="ARBA" id="ARBA00022840"/>
    </source>
</evidence>
<keyword evidence="5 9" id="KW-0067">ATP-binding</keyword>
<proteinExistence type="inferred from homology"/>
<evidence type="ECO:0000313" key="12">
    <source>
        <dbReference type="Proteomes" id="UP000228952"/>
    </source>
</evidence>
<evidence type="ECO:0000256" key="4">
    <source>
        <dbReference type="ARBA" id="ARBA00022741"/>
    </source>
</evidence>
<evidence type="ECO:0000256" key="9">
    <source>
        <dbReference type="RuleBase" id="RU363035"/>
    </source>
</evidence>
<dbReference type="PANTHER" id="PTHR42780:SF1">
    <property type="entry name" value="ISOLEUCINE--TRNA LIGASE, CYTOPLASMIC"/>
    <property type="match status" value="1"/>
</dbReference>
<feature type="domain" description="Nudix hydrolase" evidence="10">
    <location>
        <begin position="223"/>
        <end position="354"/>
    </location>
</feature>
<evidence type="ECO:0000256" key="6">
    <source>
        <dbReference type="ARBA" id="ARBA00022917"/>
    </source>
</evidence>
<dbReference type="Pfam" id="PF08264">
    <property type="entry name" value="Anticodon_1"/>
    <property type="match status" value="1"/>
</dbReference>
<dbReference type="InterPro" id="IPR002300">
    <property type="entry name" value="aa-tRNA-synth_Ia"/>
</dbReference>
<organism evidence="11 12">
    <name type="scientific">Candidatus Dojkabacteria bacterium CG_4_10_14_0_2_um_filter_Dojkabacteria_WS6_41_15</name>
    <dbReference type="NCBI Taxonomy" id="2014249"/>
    <lineage>
        <taxon>Bacteria</taxon>
        <taxon>Candidatus Dojkabacteria</taxon>
    </lineage>
</organism>
<dbReference type="InterPro" id="IPR009008">
    <property type="entry name" value="Val/Leu/Ile-tRNA-synth_edit"/>
</dbReference>
<dbReference type="AlphaFoldDB" id="A0A2M7W1Q4"/>
<dbReference type="PANTHER" id="PTHR42780">
    <property type="entry name" value="SOLEUCYL-TRNA SYNTHETASE"/>
    <property type="match status" value="1"/>
</dbReference>
<evidence type="ECO:0000256" key="3">
    <source>
        <dbReference type="ARBA" id="ARBA00022598"/>
    </source>
</evidence>
<dbReference type="SUPFAM" id="SSF55811">
    <property type="entry name" value="Nudix"/>
    <property type="match status" value="1"/>
</dbReference>
<reference evidence="12" key="1">
    <citation type="submission" date="2017-09" db="EMBL/GenBank/DDBJ databases">
        <title>Depth-based differentiation of microbial function through sediment-hosted aquifers and enrichment of novel symbionts in the deep terrestrial subsurface.</title>
        <authorList>
            <person name="Probst A.J."/>
            <person name="Ladd B."/>
            <person name="Jarett J.K."/>
            <person name="Geller-Mcgrath D.E."/>
            <person name="Sieber C.M.K."/>
            <person name="Emerson J.B."/>
            <person name="Anantharaman K."/>
            <person name="Thomas B.C."/>
            <person name="Malmstrom R."/>
            <person name="Stieglmeier M."/>
            <person name="Klingl A."/>
            <person name="Woyke T."/>
            <person name="Ryan C.M."/>
            <person name="Banfield J.F."/>
        </authorList>
    </citation>
    <scope>NUCLEOTIDE SEQUENCE [LARGE SCALE GENOMIC DNA]</scope>
</reference>
<dbReference type="CDD" id="cd07961">
    <property type="entry name" value="Anticodon_Ia_Ile_ABEc"/>
    <property type="match status" value="1"/>
</dbReference>
<dbReference type="InterPro" id="IPR001412">
    <property type="entry name" value="aa-tRNA-synth_I_CS"/>
</dbReference>
<dbReference type="InterPro" id="IPR014729">
    <property type="entry name" value="Rossmann-like_a/b/a_fold"/>
</dbReference>
<dbReference type="Pfam" id="PF00133">
    <property type="entry name" value="tRNA-synt_1"/>
    <property type="match status" value="1"/>
</dbReference>